<accession>A0AAN6Z239</accession>
<dbReference type="Proteomes" id="UP001302602">
    <property type="component" value="Unassembled WGS sequence"/>
</dbReference>
<proteinExistence type="predicted"/>
<keyword evidence="2" id="KW-1185">Reference proteome</keyword>
<reference evidence="1" key="2">
    <citation type="submission" date="2023-05" db="EMBL/GenBank/DDBJ databases">
        <authorList>
            <consortium name="Lawrence Berkeley National Laboratory"/>
            <person name="Steindorff A."/>
            <person name="Hensen N."/>
            <person name="Bonometti L."/>
            <person name="Westerberg I."/>
            <person name="Brannstrom I.O."/>
            <person name="Guillou S."/>
            <person name="Cros-Aarteil S."/>
            <person name="Calhoun S."/>
            <person name="Haridas S."/>
            <person name="Kuo A."/>
            <person name="Mondo S."/>
            <person name="Pangilinan J."/>
            <person name="Riley R."/>
            <person name="Labutti K."/>
            <person name="Andreopoulos B."/>
            <person name="Lipzen A."/>
            <person name="Chen C."/>
            <person name="Yanf M."/>
            <person name="Daum C."/>
            <person name="Ng V."/>
            <person name="Clum A."/>
            <person name="Ohm R."/>
            <person name="Martin F."/>
            <person name="Silar P."/>
            <person name="Natvig D."/>
            <person name="Lalanne C."/>
            <person name="Gautier V."/>
            <person name="Ament-Velasquez S.L."/>
            <person name="Kruys A."/>
            <person name="Hutchinson M.I."/>
            <person name="Powell A.J."/>
            <person name="Barry K."/>
            <person name="Miller A.N."/>
            <person name="Grigoriev I.V."/>
            <person name="Debuchy R."/>
            <person name="Gladieux P."/>
            <person name="Thoren M.H."/>
            <person name="Johannesson H."/>
        </authorList>
    </citation>
    <scope>NUCLEOTIDE SEQUENCE</scope>
    <source>
        <strain evidence="1">CBS 731.68</strain>
    </source>
</reference>
<evidence type="ECO:0000313" key="1">
    <source>
        <dbReference type="EMBL" id="KAK4121194.1"/>
    </source>
</evidence>
<dbReference type="EMBL" id="MU853234">
    <property type="protein sequence ID" value="KAK4121194.1"/>
    <property type="molecule type" value="Genomic_DNA"/>
</dbReference>
<dbReference type="RefSeq" id="XP_062644965.1">
    <property type="nucleotide sequence ID" value="XM_062785815.1"/>
</dbReference>
<evidence type="ECO:0000313" key="2">
    <source>
        <dbReference type="Proteomes" id="UP001302602"/>
    </source>
</evidence>
<reference evidence="1" key="1">
    <citation type="journal article" date="2023" name="Mol. Phylogenet. Evol.">
        <title>Genome-scale phylogeny and comparative genomics of the fungal order Sordariales.</title>
        <authorList>
            <person name="Hensen N."/>
            <person name="Bonometti L."/>
            <person name="Westerberg I."/>
            <person name="Brannstrom I.O."/>
            <person name="Guillou S."/>
            <person name="Cros-Aarteil S."/>
            <person name="Calhoun S."/>
            <person name="Haridas S."/>
            <person name="Kuo A."/>
            <person name="Mondo S."/>
            <person name="Pangilinan J."/>
            <person name="Riley R."/>
            <person name="LaButti K."/>
            <person name="Andreopoulos B."/>
            <person name="Lipzen A."/>
            <person name="Chen C."/>
            <person name="Yan M."/>
            <person name="Daum C."/>
            <person name="Ng V."/>
            <person name="Clum A."/>
            <person name="Steindorff A."/>
            <person name="Ohm R.A."/>
            <person name="Martin F."/>
            <person name="Silar P."/>
            <person name="Natvig D.O."/>
            <person name="Lalanne C."/>
            <person name="Gautier V."/>
            <person name="Ament-Velasquez S.L."/>
            <person name="Kruys A."/>
            <person name="Hutchinson M.I."/>
            <person name="Powell A.J."/>
            <person name="Barry K."/>
            <person name="Miller A.N."/>
            <person name="Grigoriev I.V."/>
            <person name="Debuchy R."/>
            <person name="Gladieux P."/>
            <person name="Hiltunen Thoren M."/>
            <person name="Johannesson H."/>
        </authorList>
    </citation>
    <scope>NUCLEOTIDE SEQUENCE</scope>
    <source>
        <strain evidence="1">CBS 731.68</strain>
    </source>
</reference>
<organism evidence="1 2">
    <name type="scientific">Parathielavia appendiculata</name>
    <dbReference type="NCBI Taxonomy" id="2587402"/>
    <lineage>
        <taxon>Eukaryota</taxon>
        <taxon>Fungi</taxon>
        <taxon>Dikarya</taxon>
        <taxon>Ascomycota</taxon>
        <taxon>Pezizomycotina</taxon>
        <taxon>Sordariomycetes</taxon>
        <taxon>Sordariomycetidae</taxon>
        <taxon>Sordariales</taxon>
        <taxon>Chaetomiaceae</taxon>
        <taxon>Parathielavia</taxon>
    </lineage>
</organism>
<comment type="caution">
    <text evidence="1">The sequence shown here is derived from an EMBL/GenBank/DDBJ whole genome shotgun (WGS) entry which is preliminary data.</text>
</comment>
<sequence>MKKTKRLAAGLPLLSWMFLVLAMAGLLAYTLFSAHYAGWRQSLACPAKCTKGYRKGAGRAWKAKWMIVNPVRSRRQPGQSARLNPSSSPSRCTQEWTARLRLSGTPTARSSTKSMPFSGTCLSPTTFTRCSSLAGIYGDAPRCLRPARSATARWALNTPQKTGLDSANWCREFCCCFRCWHFSIRMRSTPRTTGRGVRRRCFCEPIASRAP</sequence>
<dbReference type="GeneID" id="87822581"/>
<gene>
    <name evidence="1" type="ORF">N657DRAFT_120187</name>
</gene>
<protein>
    <submittedName>
        <fullName evidence="1">Uncharacterized protein</fullName>
    </submittedName>
</protein>
<dbReference type="AlphaFoldDB" id="A0AAN6Z239"/>
<name>A0AAN6Z239_9PEZI</name>